<sequence>MYEQVKSSKQQKVFEHTWEYFCQKYGWYNDPYSKNGIRYNLLLPYVHEKKQNKVIGTIEFIPYNPKNPNSTVEGRCNFIQYEEIRSNQHRIWEIDKLCIHQEYQRKGHFQSFMAIFYDHAKKNKPKYYLALIEKKFFRMLRISFGIGIIQKGKALEGPTTALIPIVFDVENIMQNEEKVRELLGGTYNSEGPALLRKMTASQFLKHLLNRCRTWPDKLKN</sequence>
<organism evidence="1 2">
    <name type="scientific">Metabacillus arenae</name>
    <dbReference type="NCBI Taxonomy" id="2771434"/>
    <lineage>
        <taxon>Bacteria</taxon>
        <taxon>Bacillati</taxon>
        <taxon>Bacillota</taxon>
        <taxon>Bacilli</taxon>
        <taxon>Bacillales</taxon>
        <taxon>Bacillaceae</taxon>
        <taxon>Metabacillus</taxon>
    </lineage>
</organism>
<dbReference type="SUPFAM" id="SSF55729">
    <property type="entry name" value="Acyl-CoA N-acyltransferases (Nat)"/>
    <property type="match status" value="1"/>
</dbReference>
<evidence type="ECO:0000313" key="1">
    <source>
        <dbReference type="EMBL" id="MBD1380845.1"/>
    </source>
</evidence>
<dbReference type="Gene3D" id="3.40.630.30">
    <property type="match status" value="1"/>
</dbReference>
<dbReference type="InterPro" id="IPR016181">
    <property type="entry name" value="Acyl_CoA_acyltransferase"/>
</dbReference>
<evidence type="ECO:0000313" key="2">
    <source>
        <dbReference type="Proteomes" id="UP000626844"/>
    </source>
</evidence>
<comment type="caution">
    <text evidence="1">The sequence shown here is derived from an EMBL/GenBank/DDBJ whole genome shotgun (WGS) entry which is preliminary data.</text>
</comment>
<dbReference type="AlphaFoldDB" id="A0A926NGV8"/>
<accession>A0A926NGV8</accession>
<dbReference type="Proteomes" id="UP000626844">
    <property type="component" value="Unassembled WGS sequence"/>
</dbReference>
<name>A0A926NGV8_9BACI</name>
<gene>
    <name evidence="1" type="ORF">IC621_11440</name>
</gene>
<dbReference type="RefSeq" id="WP_191158445.1">
    <property type="nucleotide sequence ID" value="NZ_JACXAI010000013.1"/>
</dbReference>
<protein>
    <submittedName>
        <fullName evidence="1">Uncharacterized protein</fullName>
    </submittedName>
</protein>
<proteinExistence type="predicted"/>
<reference evidence="1" key="1">
    <citation type="submission" date="2020-09" db="EMBL/GenBank/DDBJ databases">
        <title>A novel bacterium of genus Bacillus, isolated from South China Sea.</title>
        <authorList>
            <person name="Huang H."/>
            <person name="Mo K."/>
            <person name="Hu Y."/>
        </authorList>
    </citation>
    <scope>NUCLEOTIDE SEQUENCE</scope>
    <source>
        <strain evidence="1">IB182487</strain>
    </source>
</reference>
<dbReference type="EMBL" id="JACXAI010000013">
    <property type="protein sequence ID" value="MBD1380845.1"/>
    <property type="molecule type" value="Genomic_DNA"/>
</dbReference>
<keyword evidence="2" id="KW-1185">Reference proteome</keyword>